<dbReference type="Proteomes" id="UP000434475">
    <property type="component" value="Unassembled WGS sequence"/>
</dbReference>
<dbReference type="GO" id="GO:0003700">
    <property type="term" value="F:DNA-binding transcription factor activity"/>
    <property type="evidence" value="ECO:0007669"/>
    <property type="project" value="InterPro"/>
</dbReference>
<reference evidence="2 3" key="1">
    <citation type="journal article" date="2019" name="Nat. Med.">
        <title>A library of human gut bacterial isolates paired with longitudinal multiomics data enables mechanistic microbiome research.</title>
        <authorList>
            <person name="Poyet M."/>
            <person name="Groussin M."/>
            <person name="Gibbons S.M."/>
            <person name="Avila-Pacheco J."/>
            <person name="Jiang X."/>
            <person name="Kearney S.M."/>
            <person name="Perrotta A.R."/>
            <person name="Berdy B."/>
            <person name="Zhao S."/>
            <person name="Lieberman T.D."/>
            <person name="Swanson P.K."/>
            <person name="Smith M."/>
            <person name="Roesemann S."/>
            <person name="Alexander J.E."/>
            <person name="Rich S.A."/>
            <person name="Livny J."/>
            <person name="Vlamakis H."/>
            <person name="Clish C."/>
            <person name="Bullock K."/>
            <person name="Deik A."/>
            <person name="Scott J."/>
            <person name="Pierce K.A."/>
            <person name="Xavier R.J."/>
            <person name="Alm E.J."/>
        </authorList>
    </citation>
    <scope>NUCLEOTIDE SEQUENCE [LARGE SCALE GENOMIC DNA]</scope>
    <source>
        <strain evidence="2 3">BIOML-A2</strain>
    </source>
</reference>
<dbReference type="GO" id="GO:0005737">
    <property type="term" value="C:cytoplasm"/>
    <property type="evidence" value="ECO:0007669"/>
    <property type="project" value="InterPro"/>
</dbReference>
<accession>A0A6I2R2U3</accession>
<dbReference type="GO" id="GO:0005509">
    <property type="term" value="F:calcium ion binding"/>
    <property type="evidence" value="ECO:0007669"/>
    <property type="project" value="InterPro"/>
</dbReference>
<feature type="domain" description="Sporulation initiation factor Spo0A C-terminal" evidence="1">
    <location>
        <begin position="95"/>
        <end position="157"/>
    </location>
</feature>
<comment type="caution">
    <text evidence="2">The sequence shown here is derived from an EMBL/GenBank/DDBJ whole genome shotgun (WGS) entry which is preliminary data.</text>
</comment>
<dbReference type="GO" id="GO:0042173">
    <property type="term" value="P:regulation of sporulation resulting in formation of a cellular spore"/>
    <property type="evidence" value="ECO:0007669"/>
    <property type="project" value="InterPro"/>
</dbReference>
<dbReference type="Gene3D" id="1.10.10.10">
    <property type="entry name" value="Winged helix-like DNA-binding domain superfamily/Winged helix DNA-binding domain"/>
    <property type="match status" value="1"/>
</dbReference>
<dbReference type="GO" id="GO:0003677">
    <property type="term" value="F:DNA binding"/>
    <property type="evidence" value="ECO:0007669"/>
    <property type="project" value="InterPro"/>
</dbReference>
<gene>
    <name evidence="2" type="ORF">GKE97_13705</name>
</gene>
<dbReference type="RefSeq" id="WP_009258419.1">
    <property type="nucleotide sequence ID" value="NZ_BAABZG010000001.1"/>
</dbReference>
<dbReference type="EMBL" id="WKPR01000014">
    <property type="protein sequence ID" value="MSB20565.1"/>
    <property type="molecule type" value="Genomic_DNA"/>
</dbReference>
<evidence type="ECO:0000313" key="2">
    <source>
        <dbReference type="EMBL" id="MSB20565.1"/>
    </source>
</evidence>
<dbReference type="Pfam" id="PF08769">
    <property type="entry name" value="Spo0A_C"/>
    <property type="match status" value="1"/>
</dbReference>
<evidence type="ECO:0000259" key="1">
    <source>
        <dbReference type="Pfam" id="PF08769"/>
    </source>
</evidence>
<dbReference type="InterPro" id="IPR016032">
    <property type="entry name" value="Sig_transdc_resp-reg_C-effctor"/>
</dbReference>
<protein>
    <recommendedName>
        <fullName evidence="1">Sporulation initiation factor Spo0A C-terminal domain-containing protein</fullName>
    </recommendedName>
</protein>
<name>A0A6I2R2U3_FLAPL</name>
<proteinExistence type="predicted"/>
<dbReference type="SUPFAM" id="SSF46894">
    <property type="entry name" value="C-terminal effector domain of the bipartite response regulators"/>
    <property type="match status" value="1"/>
</dbReference>
<dbReference type="InterPro" id="IPR014879">
    <property type="entry name" value="Spo0A_C"/>
</dbReference>
<sequence length="203" mass="23092">MDVNALQKLGTGGVGEASKGNLAHPEAYLPLDAQPYLSMLDYQIICDQGSGSVHSKEYGLSEQEFQIRQSQAVQKILHLSSQINKNISIKDPILTALSELGFQPSALGVQELREAIQLILNNKEWIHHMQDQVYPRVAQKFGCKSPTAVSHMRSAIKERKIFCRWNQRHPAFFDDQRLQGNQISVRRFCQVFIQYLQVKDGQR</sequence>
<dbReference type="AlphaFoldDB" id="A0A6I2R2U3"/>
<dbReference type="InterPro" id="IPR036388">
    <property type="entry name" value="WH-like_DNA-bd_sf"/>
</dbReference>
<evidence type="ECO:0000313" key="3">
    <source>
        <dbReference type="Proteomes" id="UP000434475"/>
    </source>
</evidence>
<organism evidence="2 3">
    <name type="scientific">Flavonifractor plautii</name>
    <name type="common">Fusobacterium plautii</name>
    <dbReference type="NCBI Taxonomy" id="292800"/>
    <lineage>
        <taxon>Bacteria</taxon>
        <taxon>Bacillati</taxon>
        <taxon>Bacillota</taxon>
        <taxon>Clostridia</taxon>
        <taxon>Eubacteriales</taxon>
        <taxon>Oscillospiraceae</taxon>
        <taxon>Flavonifractor</taxon>
    </lineage>
</organism>